<keyword evidence="2" id="KW-1185">Reference proteome</keyword>
<name>A0A1M7MA33_9HYPH</name>
<evidence type="ECO:0008006" key="3">
    <source>
        <dbReference type="Google" id="ProtNLM"/>
    </source>
</evidence>
<protein>
    <recommendedName>
        <fullName evidence="3">DUF1203 domain-containing protein</fullName>
    </recommendedName>
</protein>
<organism evidence="1 2">
    <name type="scientific">Roseibium suaedae</name>
    <dbReference type="NCBI Taxonomy" id="735517"/>
    <lineage>
        <taxon>Bacteria</taxon>
        <taxon>Pseudomonadati</taxon>
        <taxon>Pseudomonadota</taxon>
        <taxon>Alphaproteobacteria</taxon>
        <taxon>Hyphomicrobiales</taxon>
        <taxon>Stappiaceae</taxon>
        <taxon>Roseibium</taxon>
    </lineage>
</organism>
<dbReference type="STRING" id="735517.SAMN05444272_3322"/>
<dbReference type="Pfam" id="PF06718">
    <property type="entry name" value="DUF1203"/>
    <property type="match status" value="1"/>
</dbReference>
<gene>
    <name evidence="1" type="ORF">SAMN05444272_3322</name>
</gene>
<dbReference type="EMBL" id="FRBW01000004">
    <property type="protein sequence ID" value="SHM87655.1"/>
    <property type="molecule type" value="Genomic_DNA"/>
</dbReference>
<dbReference type="OrthoDB" id="5953307at2"/>
<evidence type="ECO:0000313" key="1">
    <source>
        <dbReference type="EMBL" id="SHM87655.1"/>
    </source>
</evidence>
<dbReference type="Proteomes" id="UP000186002">
    <property type="component" value="Unassembled WGS sequence"/>
</dbReference>
<evidence type="ECO:0000313" key="2">
    <source>
        <dbReference type="Proteomes" id="UP000186002"/>
    </source>
</evidence>
<dbReference type="AlphaFoldDB" id="A0A1M7MA33"/>
<dbReference type="InterPro" id="IPR009593">
    <property type="entry name" value="DUF1203"/>
</dbReference>
<accession>A0A1M7MA33</accession>
<dbReference type="RefSeq" id="WP_073014469.1">
    <property type="nucleotide sequence ID" value="NZ_FRBW01000004.1"/>
</dbReference>
<dbReference type="PIRSF" id="PIRSF034110">
    <property type="entry name" value="DUF1203"/>
    <property type="match status" value="1"/>
</dbReference>
<sequence>MTFQVHPLPAAAFQGLEQLSTRELEDRDIQLHVSDGTFPCRVSLRDVPAGEQVFLLNYEHQPNRTPYRSRHAIFVARDAVETVPAADELPLMIRKRLLSVRAFNGRHEIVEAEVCEGEAAAALIAGMFASSEVDYIHLHFARRGCFAAMVTRS</sequence>
<proteinExistence type="predicted"/>
<reference evidence="1 2" key="1">
    <citation type="submission" date="2016-11" db="EMBL/GenBank/DDBJ databases">
        <authorList>
            <person name="Jaros S."/>
            <person name="Januszkiewicz K."/>
            <person name="Wedrychowicz H."/>
        </authorList>
    </citation>
    <scope>NUCLEOTIDE SEQUENCE [LARGE SCALE GENOMIC DNA]</scope>
    <source>
        <strain evidence="1 2">DSM 22153</strain>
    </source>
</reference>